<sequence>MRVESNEPLRPLFRRCLVVVTVAALVVARRVLALRALVRDDWCPDPDSRFALLDVAVELLLPRPVARHPRCLGTLPLDEERVPVGVVVEATLDVKPLLELRADLRVVDAGDEVVDPLFDSAVHFV</sequence>
<reference evidence="1" key="1">
    <citation type="journal article" date="2013" name="PLoS ONE">
        <title>Assembly-driven community genomics of a hypersaline microbial ecosystem.</title>
        <authorList>
            <person name="Podell S."/>
            <person name="Ugalde J.A."/>
            <person name="Narasingarao P."/>
            <person name="Banfield J.F."/>
            <person name="Heidelberg K.B."/>
            <person name="Allen E.E."/>
        </authorList>
    </citation>
    <scope>NUCLEOTIDE SEQUENCE [LARGE SCALE GENOMIC DNA]</scope>
</reference>
<name>U1PXU9_9EURY</name>
<gene>
    <name evidence="1" type="ORF">J07HQW2_03792</name>
</gene>
<proteinExistence type="predicted"/>
<organism evidence="1">
    <name type="scientific">Haloquadratum walsbyi J07HQW2</name>
    <dbReference type="NCBI Taxonomy" id="1238425"/>
    <lineage>
        <taxon>Archaea</taxon>
        <taxon>Methanobacteriati</taxon>
        <taxon>Methanobacteriota</taxon>
        <taxon>Stenosarchaea group</taxon>
        <taxon>Halobacteria</taxon>
        <taxon>Halobacteriales</taxon>
        <taxon>Haloferacaceae</taxon>
        <taxon>Haloquadratum</taxon>
    </lineage>
</organism>
<protein>
    <submittedName>
        <fullName evidence="1">Uncharacterized protein</fullName>
    </submittedName>
</protein>
<dbReference type="EMBL" id="KE356561">
    <property type="protein sequence ID" value="ERG97306.1"/>
    <property type="molecule type" value="Genomic_DNA"/>
</dbReference>
<dbReference type="AlphaFoldDB" id="U1PXU9"/>
<evidence type="ECO:0000313" key="1">
    <source>
        <dbReference type="EMBL" id="ERG97306.1"/>
    </source>
</evidence>
<accession>U1PXU9</accession>
<dbReference type="HOGENOM" id="CLU_1987582_0_0_2"/>
<dbReference type="Proteomes" id="UP000030710">
    <property type="component" value="Unassembled WGS sequence"/>
</dbReference>